<keyword evidence="8 10" id="KW-0675">Receptor</keyword>
<dbReference type="SUPFAM" id="SSF81321">
    <property type="entry name" value="Family A G protein-coupled receptor-like"/>
    <property type="match status" value="1"/>
</dbReference>
<keyword evidence="7 11" id="KW-0472">Membrane</keyword>
<dbReference type="PANTHER" id="PTHR26452">
    <property type="entry name" value="OLFACTORY RECEPTOR"/>
    <property type="match status" value="1"/>
</dbReference>
<dbReference type="PROSITE" id="PS50262">
    <property type="entry name" value="G_PROTEIN_RECEP_F1_2"/>
    <property type="match status" value="1"/>
</dbReference>
<name>A0AAV7LXP4_PLEWA</name>
<comment type="subcellular location">
    <subcellularLocation>
        <location evidence="1 11">Cell membrane</location>
        <topology evidence="1 11">Multi-pass membrane protein</topology>
    </subcellularLocation>
</comment>
<dbReference type="GO" id="GO:0005886">
    <property type="term" value="C:plasma membrane"/>
    <property type="evidence" value="ECO:0007669"/>
    <property type="project" value="UniProtKB-SubCell"/>
</dbReference>
<evidence type="ECO:0000313" key="14">
    <source>
        <dbReference type="Proteomes" id="UP001066276"/>
    </source>
</evidence>
<feature type="transmembrane region" description="Helical" evidence="11">
    <location>
        <begin position="40"/>
        <end position="58"/>
    </location>
</feature>
<comment type="caution">
    <text evidence="13">The sequence shown here is derived from an EMBL/GenBank/DDBJ whole genome shotgun (WGS) entry which is preliminary data.</text>
</comment>
<protein>
    <recommendedName>
        <fullName evidence="11">Olfactory receptor</fullName>
    </recommendedName>
</protein>
<keyword evidence="11" id="KW-0716">Sensory transduction</keyword>
<dbReference type="GO" id="GO:0004930">
    <property type="term" value="F:G protein-coupled receptor activity"/>
    <property type="evidence" value="ECO:0007669"/>
    <property type="project" value="UniProtKB-KW"/>
</dbReference>
<evidence type="ECO:0000256" key="8">
    <source>
        <dbReference type="ARBA" id="ARBA00023170"/>
    </source>
</evidence>
<dbReference type="InterPro" id="IPR000725">
    <property type="entry name" value="Olfact_rcpt"/>
</dbReference>
<evidence type="ECO:0000256" key="1">
    <source>
        <dbReference type="ARBA" id="ARBA00004651"/>
    </source>
</evidence>
<feature type="transmembrane region" description="Helical" evidence="11">
    <location>
        <begin position="172"/>
        <end position="192"/>
    </location>
</feature>
<dbReference type="Gene3D" id="1.20.1070.10">
    <property type="entry name" value="Rhodopsin 7-helix transmembrane proteins"/>
    <property type="match status" value="1"/>
</dbReference>
<keyword evidence="9 10" id="KW-0807">Transducer</keyword>
<keyword evidence="14" id="KW-1185">Reference proteome</keyword>
<dbReference type="Proteomes" id="UP001066276">
    <property type="component" value="Chromosome 10"/>
</dbReference>
<accession>A0AAV7LXP4</accession>
<dbReference type="InterPro" id="IPR017452">
    <property type="entry name" value="GPCR_Rhodpsn_7TM"/>
</dbReference>
<evidence type="ECO:0000256" key="5">
    <source>
        <dbReference type="ARBA" id="ARBA00022989"/>
    </source>
</evidence>
<dbReference type="EMBL" id="JANPWB010000014">
    <property type="protein sequence ID" value="KAJ1095753.1"/>
    <property type="molecule type" value="Genomic_DNA"/>
</dbReference>
<dbReference type="InterPro" id="IPR050516">
    <property type="entry name" value="Olfactory_GPCR"/>
</dbReference>
<feature type="transmembrane region" description="Helical" evidence="11">
    <location>
        <begin position="12"/>
        <end position="33"/>
    </location>
</feature>
<comment type="similarity">
    <text evidence="10">Belongs to the G-protein coupled receptor 1 family.</text>
</comment>
<dbReference type="PRINTS" id="PR00237">
    <property type="entry name" value="GPCRRHODOPSN"/>
</dbReference>
<dbReference type="CDD" id="cd13954">
    <property type="entry name" value="7tmA_OR"/>
    <property type="match status" value="1"/>
</dbReference>
<gene>
    <name evidence="13" type="ORF">NDU88_000909</name>
</gene>
<evidence type="ECO:0000256" key="11">
    <source>
        <dbReference type="RuleBase" id="RU363047"/>
    </source>
</evidence>
<reference evidence="13" key="1">
    <citation type="journal article" date="2022" name="bioRxiv">
        <title>Sequencing and chromosome-scale assembly of the giantPleurodeles waltlgenome.</title>
        <authorList>
            <person name="Brown T."/>
            <person name="Elewa A."/>
            <person name="Iarovenko S."/>
            <person name="Subramanian E."/>
            <person name="Araus A.J."/>
            <person name="Petzold A."/>
            <person name="Susuki M."/>
            <person name="Suzuki K.-i.T."/>
            <person name="Hayashi T."/>
            <person name="Toyoda A."/>
            <person name="Oliveira C."/>
            <person name="Osipova E."/>
            <person name="Leigh N.D."/>
            <person name="Simon A."/>
            <person name="Yun M.H."/>
        </authorList>
    </citation>
    <scope>NUCLEOTIDE SEQUENCE</scope>
    <source>
        <strain evidence="13">20211129_DDA</strain>
        <tissue evidence="13">Liver</tissue>
    </source>
</reference>
<dbReference type="AlphaFoldDB" id="A0AAV7LXP4"/>
<dbReference type="GO" id="GO:0004984">
    <property type="term" value="F:olfactory receptor activity"/>
    <property type="evidence" value="ECO:0007669"/>
    <property type="project" value="InterPro"/>
</dbReference>
<dbReference type="Pfam" id="PF13853">
    <property type="entry name" value="7tm_4"/>
    <property type="match status" value="1"/>
</dbReference>
<feature type="transmembrane region" description="Helical" evidence="11">
    <location>
        <begin position="105"/>
        <end position="126"/>
    </location>
</feature>
<dbReference type="InterPro" id="IPR000276">
    <property type="entry name" value="GPCR_Rhodpsn"/>
</dbReference>
<keyword evidence="5 11" id="KW-1133">Transmembrane helix</keyword>
<evidence type="ECO:0000313" key="13">
    <source>
        <dbReference type="EMBL" id="KAJ1095753.1"/>
    </source>
</evidence>
<evidence type="ECO:0000256" key="7">
    <source>
        <dbReference type="ARBA" id="ARBA00023136"/>
    </source>
</evidence>
<dbReference type="FunFam" id="1.20.1070.10:FF:000015">
    <property type="entry name" value="Olfactory receptor"/>
    <property type="match status" value="1"/>
</dbReference>
<evidence type="ECO:0000256" key="3">
    <source>
        <dbReference type="ARBA" id="ARBA00022692"/>
    </source>
</evidence>
<dbReference type="PRINTS" id="PR00245">
    <property type="entry name" value="OLFACTORYR"/>
</dbReference>
<evidence type="ECO:0000259" key="12">
    <source>
        <dbReference type="PROSITE" id="PS50262"/>
    </source>
</evidence>
<evidence type="ECO:0000256" key="9">
    <source>
        <dbReference type="ARBA" id="ARBA00023224"/>
    </source>
</evidence>
<keyword evidence="4 11" id="KW-0552">Olfaction</keyword>
<evidence type="ECO:0000256" key="2">
    <source>
        <dbReference type="ARBA" id="ARBA00022475"/>
    </source>
</evidence>
<feature type="domain" description="G-protein coupled receptors family 1 profile" evidence="12">
    <location>
        <begin position="1"/>
        <end position="190"/>
    </location>
</feature>
<proteinExistence type="inferred from homology"/>
<keyword evidence="2 11" id="KW-1003">Cell membrane</keyword>
<evidence type="ECO:0000256" key="10">
    <source>
        <dbReference type="RuleBase" id="RU000688"/>
    </source>
</evidence>
<organism evidence="13 14">
    <name type="scientific">Pleurodeles waltl</name>
    <name type="common">Iberian ribbed newt</name>
    <dbReference type="NCBI Taxonomy" id="8319"/>
    <lineage>
        <taxon>Eukaryota</taxon>
        <taxon>Metazoa</taxon>
        <taxon>Chordata</taxon>
        <taxon>Craniata</taxon>
        <taxon>Vertebrata</taxon>
        <taxon>Euteleostomi</taxon>
        <taxon>Amphibia</taxon>
        <taxon>Batrachia</taxon>
        <taxon>Caudata</taxon>
        <taxon>Salamandroidea</taxon>
        <taxon>Salamandridae</taxon>
        <taxon>Pleurodelinae</taxon>
        <taxon>Pleurodeles</taxon>
    </lineage>
</organism>
<feature type="transmembrane region" description="Helical" evidence="11">
    <location>
        <begin position="138"/>
        <end position="160"/>
    </location>
</feature>
<evidence type="ECO:0000256" key="6">
    <source>
        <dbReference type="ARBA" id="ARBA00023040"/>
    </source>
</evidence>
<evidence type="ECO:0000256" key="4">
    <source>
        <dbReference type="ARBA" id="ARBA00022725"/>
    </source>
</evidence>
<keyword evidence="3 10" id="KW-0812">Transmembrane</keyword>
<dbReference type="PROSITE" id="PS00237">
    <property type="entry name" value="G_PROTEIN_RECEP_F1_1"/>
    <property type="match status" value="1"/>
</dbReference>
<keyword evidence="6 10" id="KW-0297">G-protein coupled receptor</keyword>
<sequence>MSLLLTVGSTEFFLLAAMAYDRYVAICRPLHYAILMRKKICMMLVIVSWVGANLHSLLHTVMMSRMSFCGDVVINHFFCDLPPLLKLSCSDNSAHEIVIFTEGPLVVMGPFLFTLISYVRIISTILRIPSKGERGRAFSTCSSHLIVVALFYGTDIFIYFRPVSSSSLEYNRIVSVMYTIVTPLLNPFIYTLRNSEFKSAIKKATQRNTIA</sequence>